<keyword evidence="7 19" id="KW-0326">Glycosidase</keyword>
<keyword evidence="20" id="KW-1185">Reference proteome</keyword>
<feature type="compositionally biased region" description="Low complexity" evidence="12">
    <location>
        <begin position="2065"/>
        <end position="2094"/>
    </location>
</feature>
<keyword evidence="4 14" id="KW-0732">Signal</keyword>
<dbReference type="InterPro" id="IPR032640">
    <property type="entry name" value="AMPK1_CBM"/>
</dbReference>
<sequence length="2204" mass="245961">MSRKKRKALSLIMLLTLLVQLLSSTVINANVSAESTSPRINEDGTVTFVFKGAAKSVKLAGSFTDWETNAIDMSEQPENVWEVTKQLDAGEYEYKFIVDGTWLTDPLNGEIRNDNSYFKVSLKSDHEEEVQSPIFNEDGSVTFQYVSKGEKSLYLIGDFVDWDVNKAYEMTEKDGVFSVTVKDLKNGDYQYKFLQNNRTWDESITDPSNENLKDGNSVFTVNKLSSPTMNEDGSVTFTYKKSNESAVYLVGSFNDWDVSQAIQLVEKDGFYTTTLTDLQPGTYEYKFILNNRNWDESTTDLLNDVAANGNSVFTIEGAEDITVVSALMDATDEILVTTNKPYKEQVFTVTDRAEGTTVPVEIQAINDKKVKLILKKDYQVDVRKIYDVKVGSSPETSVIMRNILNDEEYYYEGNDLGYTYTKEKTTFKLWAPTASNVSLAIYDEAGKYEGAFVKNHTDGQETKMTRADNGVWSIEINKNLSNKYYMYKVEFADGTMHYAVDPYARSTSANGQRSAIVDLASTDPEGFNPFDKPAAVSMNDAIIYELHVRDFSIDEQSGMKNKGKYLAFTETGTTGPNGVKTGVDSLKELGVNYVHLLPTYDFGSVNERTVDDPNSSEAKFNWGYDPVHFNVPEGSYSTNPQDPTARIKEYKKMVQSLHEQGIRVVMDVVYNHTYMNESTQLEGSSPFDLIIPGYYYRTDDTGKITNGSGTGNEVASERPMVRKYIKDSVSYWANEYGIDGFRFDLMGLIDKQTMQEITTELKEKVDPTIIVYGEPWTGGSTSLPQALQNVKGSQKDQGYAVFNDNIRNAIKGDSDGAGTGFATGASGKEADIVKGVEGSIHDFTNRSSESINYVTAHDNLNLWDKMMKVAGEDSNHTDSTYNPHAVITEENVLDNEWVKRSLLANGIVLTSQGVPFIHAGEEMLRSKYGDHNSYKSPDRINKIRWELKDEHDSVFQYYKGLIKLRKAHSAFKMDDKVKIEKHLQVFKQSDNLVAYQLKDNANQDTWKNIIVIYNANKEAKDVTLPKSGNWNVVVDHTKAGTDIIRSINGDEVKVEGLSMMVLYDEAEAVYTPVATTIDVNLENLAMNPNESKRITAIVKDQKGRVMLGEDITWTSSNEKVATINNGLIDSLNKGETVITAKAGGATTTLNVIVDKLIPTSIVISGNESVFASYSTQLTSSVKDQYDQQMLHAKVMWSSSDRNIATVDNTGKVTGIKPGTVTITAKAGDAIETFDVTIKKNVKRYVQIKYVRPDGDFTGDFGSWNVWVWNTGVKNDQIDFETIEGDTAIANVEIAPETESIGFLLRKGTDWDTAKVSPDSDDHNVSINPNDIVTKVIVETGKQGQVVIPSVNGPVLEDGDVTFFYRDEDLFQADEMNTIDDVKVKIAGKEYEMDYSDENEYFSYKLDGLEEGTYEYTFLVTKDGETKEISDPKNTKNGISKITYNRPKLNIEAKLNTDEITYGEHAVLSVNTSSEQAVGIREMFVNLAPLGGKEKVVIDKSVGAISISPSDTVTTGEKELIVTVIDEFGNTHKQTVVVHVLTKQAVGDELAFDWDEARIYFMLTDRFKDGDPSNNGGKEYDPNHAEAYHGGDFQGIIDELDYLDNLGINTIWITPIVDNIDFNKGLDFHTADGLEAKQYGYHGYWAKDFTELDEHLGDIETFQKLIEQAHDRGIKIMLDVVVNHAGYGMDGEILESWKEDAENLPTSEEIAKLEGMLRTVDEDPTVRGELDNLPDFKTEDPAVRKQIIDWQTAWLEKARTDRGDTIDYFRIDTVKHVDPATWQELKNELAKIDPNFKMIGEYWGASVTNDGGYLGTGQMDSLLDFDFKEKAKAFVDGDIDAVEQYLQERNSQLTNTATLGQFLSSHDQNGFLTEYVNGDVGKLKIASALQITSKGQPVIYYGEELGNSGKSDWEKDGETVLKFGQNRDDMPWELYKEKDPQAMEIHKHYSTLLNIRADYSKVFSKGTREKIAGGDEDDYLIFAREYEEEKVLVGINTTSSQKQATFKVEYPANTTVTDVYNQKEYTVNANQEISVSLPAREDGGTVVLVEEKASEPEKPGTDPGEEPQNPGTEPGEEPQNPGTEPGEEPQNPGTEPGEEPQEPGTDSGEEPQDPGADSGEKPEKPGTNPVQEPNSNDDHPNRGTKPDGNEDVFEPIVETDKDEAKKAGEKLPLTASSVYNWLIIGAMIFVIGFIALKFQNVKRNN</sequence>
<dbReference type="Gene3D" id="2.60.40.10">
    <property type="entry name" value="Immunoglobulins"/>
    <property type="match status" value="4"/>
</dbReference>
<feature type="domain" description="Glycosyl hydrolase family 13 catalytic" evidence="17">
    <location>
        <begin position="1560"/>
        <end position="1955"/>
    </location>
</feature>
<dbReference type="SUPFAM" id="SSF81296">
    <property type="entry name" value="E set domains"/>
    <property type="match status" value="4"/>
</dbReference>
<dbReference type="InterPro" id="IPR013783">
    <property type="entry name" value="Ig-like_fold"/>
</dbReference>
<dbReference type="SUPFAM" id="SSF49373">
    <property type="entry name" value="Invasin/intimin cell-adhesion fragments"/>
    <property type="match status" value="2"/>
</dbReference>
<dbReference type="CDD" id="cd11341">
    <property type="entry name" value="AmyAc_Pullulanase_LD-like"/>
    <property type="match status" value="1"/>
</dbReference>
<dbReference type="Pfam" id="PF02922">
    <property type="entry name" value="CBM_48"/>
    <property type="match status" value="1"/>
</dbReference>
<comment type="similarity">
    <text evidence="2">Belongs to the glycosyl hydrolase 13 family.</text>
</comment>
<feature type="transmembrane region" description="Helical" evidence="13">
    <location>
        <begin position="2177"/>
        <end position="2195"/>
    </location>
</feature>
<dbReference type="SUPFAM" id="SSF49452">
    <property type="entry name" value="Starch-binding domain-like"/>
    <property type="match status" value="1"/>
</dbReference>
<feature type="domain" description="Alpha-amylase C-terminal" evidence="15">
    <location>
        <begin position="1974"/>
        <end position="2051"/>
    </location>
</feature>
<dbReference type="CDD" id="cd02859">
    <property type="entry name" value="E_set_AMPKbeta_like_N"/>
    <property type="match status" value="3"/>
</dbReference>
<evidence type="ECO:0000256" key="7">
    <source>
        <dbReference type="ARBA" id="ARBA00023295"/>
    </source>
</evidence>
<evidence type="ECO:0000256" key="1">
    <source>
        <dbReference type="ARBA" id="ARBA00001913"/>
    </source>
</evidence>
<organism evidence="19 20">
    <name type="scientific">Metabacillus malikii</name>
    <dbReference type="NCBI Taxonomy" id="1504265"/>
    <lineage>
        <taxon>Bacteria</taxon>
        <taxon>Bacillati</taxon>
        <taxon>Bacillota</taxon>
        <taxon>Bacilli</taxon>
        <taxon>Bacillales</taxon>
        <taxon>Bacillaceae</taxon>
        <taxon>Metabacillus</taxon>
    </lineage>
</organism>
<dbReference type="Pfam" id="PF21653">
    <property type="entry name" value="pulA_all-beta"/>
    <property type="match status" value="1"/>
</dbReference>
<keyword evidence="3" id="KW-0479">Metal-binding</keyword>
<evidence type="ECO:0000259" key="17">
    <source>
        <dbReference type="SMART" id="SM00642"/>
    </source>
</evidence>
<dbReference type="NCBIfam" id="TIGR02104">
    <property type="entry name" value="pulA_typeI"/>
    <property type="match status" value="1"/>
</dbReference>
<evidence type="ECO:0000256" key="12">
    <source>
        <dbReference type="SAM" id="MobiDB-lite"/>
    </source>
</evidence>
<feature type="chain" id="PRO_5045215140" description="pullulanase" evidence="14">
    <location>
        <begin position="30"/>
        <end position="2204"/>
    </location>
</feature>
<dbReference type="InterPro" id="IPR005323">
    <property type="entry name" value="CBM41_pullulanase"/>
</dbReference>
<evidence type="ECO:0000256" key="2">
    <source>
        <dbReference type="ARBA" id="ARBA00008061"/>
    </source>
</evidence>
<name>A0ABT9ZB11_9BACI</name>
<feature type="signal peptide" evidence="14">
    <location>
        <begin position="1"/>
        <end position="29"/>
    </location>
</feature>
<dbReference type="RefSeq" id="WP_307337170.1">
    <property type="nucleotide sequence ID" value="NZ_JAUSUD010000002.1"/>
</dbReference>
<evidence type="ECO:0000313" key="19">
    <source>
        <dbReference type="EMBL" id="MDQ0229451.1"/>
    </source>
</evidence>
<dbReference type="InterPro" id="IPR006047">
    <property type="entry name" value="GH13_cat_dom"/>
</dbReference>
<dbReference type="InterPro" id="IPR003343">
    <property type="entry name" value="Big_2"/>
</dbReference>
<keyword evidence="13" id="KW-1133">Transmembrane helix</keyword>
<keyword evidence="13" id="KW-0812">Transmembrane</keyword>
<feature type="domain" description="BIG2" evidence="16">
    <location>
        <begin position="1157"/>
        <end position="1236"/>
    </location>
</feature>
<dbReference type="SMART" id="SM00642">
    <property type="entry name" value="Aamy"/>
    <property type="match status" value="1"/>
</dbReference>
<dbReference type="SMART" id="SM00635">
    <property type="entry name" value="BID_2"/>
    <property type="match status" value="2"/>
</dbReference>
<evidence type="ECO:0000256" key="14">
    <source>
        <dbReference type="SAM" id="SignalP"/>
    </source>
</evidence>
<feature type="domain" description="CBM20" evidence="18">
    <location>
        <begin position="138"/>
        <end position="216"/>
    </location>
</feature>
<evidence type="ECO:0000313" key="20">
    <source>
        <dbReference type="Proteomes" id="UP001234495"/>
    </source>
</evidence>
<dbReference type="InterPro" id="IPR004193">
    <property type="entry name" value="Glyco_hydro_13_N"/>
</dbReference>
<evidence type="ECO:0000256" key="3">
    <source>
        <dbReference type="ARBA" id="ARBA00022723"/>
    </source>
</evidence>
<dbReference type="Gene3D" id="2.60.40.1110">
    <property type="match status" value="1"/>
</dbReference>
<keyword evidence="5 19" id="KW-0378">Hydrolase</keyword>
<dbReference type="GO" id="GO:0051060">
    <property type="term" value="F:pullulanase activity"/>
    <property type="evidence" value="ECO:0007669"/>
    <property type="project" value="UniProtKB-EC"/>
</dbReference>
<comment type="catalytic activity">
    <reaction evidence="8">
        <text>Hydrolysis of (1-&gt;6)-alpha-D-glucosidic linkages in pullulan, amylopectin and glycogen, and in the alpha- and beta-limit dextrins of amylopectin and glycogen.</text>
        <dbReference type="EC" id="3.2.1.41"/>
    </reaction>
</comment>
<feature type="domain" description="CBM20" evidence="18">
    <location>
        <begin position="43"/>
        <end position="122"/>
    </location>
</feature>
<dbReference type="InterPro" id="IPR014756">
    <property type="entry name" value="Ig_E-set"/>
</dbReference>
<evidence type="ECO:0000256" key="6">
    <source>
        <dbReference type="ARBA" id="ARBA00022837"/>
    </source>
</evidence>
<gene>
    <name evidence="19" type="ORF">J2S19_000702</name>
</gene>
<comment type="caution">
    <text evidence="19">The sequence shown here is derived from an EMBL/GenBank/DDBJ whole genome shotgun (WGS) entry which is preliminary data.</text>
</comment>
<dbReference type="Gene3D" id="2.60.40.1080">
    <property type="match status" value="2"/>
</dbReference>
<evidence type="ECO:0000256" key="11">
    <source>
        <dbReference type="ARBA" id="ARBA00031076"/>
    </source>
</evidence>
<evidence type="ECO:0000259" key="18">
    <source>
        <dbReference type="SMART" id="SM01065"/>
    </source>
</evidence>
<dbReference type="PANTHER" id="PTHR43002">
    <property type="entry name" value="GLYCOGEN DEBRANCHING ENZYME"/>
    <property type="match status" value="1"/>
</dbReference>
<feature type="compositionally biased region" description="Acidic residues" evidence="12">
    <location>
        <begin position="2095"/>
        <end position="2111"/>
    </location>
</feature>
<dbReference type="CDD" id="cd02860">
    <property type="entry name" value="E_set_Pullulanase"/>
    <property type="match status" value="1"/>
</dbReference>
<dbReference type="EC" id="3.2.1.41" evidence="9"/>
<feature type="region of interest" description="Disordered" evidence="12">
    <location>
        <begin position="2051"/>
        <end position="2166"/>
    </location>
</feature>
<dbReference type="SUPFAM" id="SSF51445">
    <property type="entry name" value="(Trans)glycosidases"/>
    <property type="match status" value="2"/>
</dbReference>
<dbReference type="Pfam" id="PF00128">
    <property type="entry name" value="Alpha-amylase"/>
    <property type="match status" value="2"/>
</dbReference>
<evidence type="ECO:0000256" key="10">
    <source>
        <dbReference type="ARBA" id="ARBA00029618"/>
    </source>
</evidence>
<comment type="cofactor">
    <cofactor evidence="1">
        <name>Ca(2+)</name>
        <dbReference type="ChEBI" id="CHEBI:29108"/>
    </cofactor>
</comment>
<dbReference type="Pfam" id="PF16561">
    <property type="entry name" value="AMPK1_CBM"/>
    <property type="match status" value="2"/>
</dbReference>
<proteinExistence type="inferred from homology"/>
<dbReference type="SMART" id="SM01065">
    <property type="entry name" value="CBM_2"/>
    <property type="match status" value="3"/>
</dbReference>
<evidence type="ECO:0000256" key="5">
    <source>
        <dbReference type="ARBA" id="ARBA00022801"/>
    </source>
</evidence>
<dbReference type="InterPro" id="IPR049117">
    <property type="entry name" value="pulA_all-beta"/>
</dbReference>
<evidence type="ECO:0000256" key="8">
    <source>
        <dbReference type="ARBA" id="ARBA00023965"/>
    </source>
</evidence>
<dbReference type="SUPFAM" id="SSF51011">
    <property type="entry name" value="Glycosyl hydrolase domain"/>
    <property type="match status" value="1"/>
</dbReference>
<keyword evidence="6" id="KW-0106">Calcium</keyword>
<dbReference type="EMBL" id="JAUSUD010000002">
    <property type="protein sequence ID" value="MDQ0229451.1"/>
    <property type="molecule type" value="Genomic_DNA"/>
</dbReference>
<dbReference type="InterPro" id="IPR031319">
    <property type="entry name" value="A-amylase_C"/>
</dbReference>
<dbReference type="InterPro" id="IPR017853">
    <property type="entry name" value="GH"/>
</dbReference>
<dbReference type="CDD" id="cd10315">
    <property type="entry name" value="CBM41_pullulanase"/>
    <property type="match status" value="1"/>
</dbReference>
<feature type="compositionally biased region" description="Basic and acidic residues" evidence="12">
    <location>
        <begin position="2135"/>
        <end position="2147"/>
    </location>
</feature>
<evidence type="ECO:0000256" key="9">
    <source>
        <dbReference type="ARBA" id="ARBA00024062"/>
    </source>
</evidence>
<feature type="domain" description="CBM20" evidence="18">
    <location>
        <begin position="232"/>
        <end position="314"/>
    </location>
</feature>
<dbReference type="InterPro" id="IPR002044">
    <property type="entry name" value="CBM20"/>
</dbReference>
<protein>
    <recommendedName>
        <fullName evidence="9">pullulanase</fullName>
        <ecNumber evidence="9">3.2.1.41</ecNumber>
    </recommendedName>
    <alternativeName>
        <fullName evidence="10">Alpha-dextrin endo-1,6-alpha-glucosidase</fullName>
    </alternativeName>
    <alternativeName>
        <fullName evidence="11">Pullulan 6-glucanohydrolase</fullName>
    </alternativeName>
</protein>
<reference evidence="19 20" key="1">
    <citation type="submission" date="2023-07" db="EMBL/GenBank/DDBJ databases">
        <title>Genomic Encyclopedia of Type Strains, Phase IV (KMG-IV): sequencing the most valuable type-strain genomes for metagenomic binning, comparative biology and taxonomic classification.</title>
        <authorList>
            <person name="Goeker M."/>
        </authorList>
    </citation>
    <scope>NUCLEOTIDE SEQUENCE [LARGE SCALE GENOMIC DNA]</scope>
    <source>
        <strain evidence="19 20">DSM 29005</strain>
    </source>
</reference>
<feature type="domain" description="BIG2" evidence="16">
    <location>
        <begin position="1073"/>
        <end position="1152"/>
    </location>
</feature>
<evidence type="ECO:0000256" key="13">
    <source>
        <dbReference type="SAM" id="Phobius"/>
    </source>
</evidence>
<dbReference type="Gene3D" id="2.60.40.1180">
    <property type="entry name" value="Golgi alpha-mannosidase II"/>
    <property type="match status" value="2"/>
</dbReference>
<dbReference type="Pfam" id="PF03714">
    <property type="entry name" value="PUD"/>
    <property type="match status" value="1"/>
</dbReference>
<accession>A0ABT9ZB11</accession>
<evidence type="ECO:0000259" key="16">
    <source>
        <dbReference type="SMART" id="SM00635"/>
    </source>
</evidence>
<dbReference type="InterPro" id="IPR013784">
    <property type="entry name" value="Carb-bd-like_fold"/>
</dbReference>
<dbReference type="InterPro" id="IPR008964">
    <property type="entry name" value="Invasin/intimin_cell_adhesion"/>
</dbReference>
<dbReference type="Pfam" id="PF02368">
    <property type="entry name" value="Big_2"/>
    <property type="match status" value="1"/>
</dbReference>
<dbReference type="SMART" id="SM00632">
    <property type="entry name" value="Aamy_C"/>
    <property type="match status" value="1"/>
</dbReference>
<keyword evidence="13" id="KW-0472">Membrane</keyword>
<dbReference type="InterPro" id="IPR011840">
    <property type="entry name" value="PulA_typeI"/>
</dbReference>
<dbReference type="Gene3D" id="3.20.20.80">
    <property type="entry name" value="Glycosidases"/>
    <property type="match status" value="2"/>
</dbReference>
<dbReference type="Proteomes" id="UP001234495">
    <property type="component" value="Unassembled WGS sequence"/>
</dbReference>
<feature type="compositionally biased region" description="Basic and acidic residues" evidence="12">
    <location>
        <begin position="2157"/>
        <end position="2166"/>
    </location>
</feature>
<evidence type="ECO:0000259" key="15">
    <source>
        <dbReference type="SMART" id="SM00632"/>
    </source>
</evidence>
<evidence type="ECO:0000256" key="4">
    <source>
        <dbReference type="ARBA" id="ARBA00022729"/>
    </source>
</evidence>
<dbReference type="InterPro" id="IPR013780">
    <property type="entry name" value="Glyco_hydro_b"/>
</dbReference>